<feature type="signal peptide" evidence="1">
    <location>
        <begin position="1"/>
        <end position="18"/>
    </location>
</feature>
<dbReference type="Proteomes" id="UP000002489">
    <property type="component" value="Unassembled WGS sequence"/>
</dbReference>
<feature type="chain" id="PRO_5002271300" description="Extracellular membrane protein CFEM domain-containing protein" evidence="1">
    <location>
        <begin position="19"/>
        <end position="118"/>
    </location>
</feature>
<reference evidence="3" key="1">
    <citation type="journal article" date="2012" name="Mol. Plant Microbe Interact.">
        <title>A highly conserved effector in Fusarium oxysporum is required for full virulence on Arabidopsis.</title>
        <authorList>
            <person name="Thatcher L.F."/>
            <person name="Gardiner D.M."/>
            <person name="Kazan K."/>
            <person name="Manners J."/>
        </authorList>
    </citation>
    <scope>NUCLEOTIDE SEQUENCE [LARGE SCALE GENOMIC DNA]</scope>
    <source>
        <strain evidence="3">Fo5176</strain>
    </source>
</reference>
<accession>A0A0D2Y7M0</accession>
<reference evidence="2" key="2">
    <citation type="submission" date="2025-08" db="UniProtKB">
        <authorList>
            <consortium name="EnsemblFungi"/>
        </authorList>
    </citation>
    <scope>IDENTIFICATION</scope>
    <source>
        <strain evidence="2">4287 / CBS 123668 / FGSC 9935 / NRRL 34936</strain>
    </source>
</reference>
<evidence type="ECO:0000256" key="1">
    <source>
        <dbReference type="SAM" id="SignalP"/>
    </source>
</evidence>
<dbReference type="EnsemblFungi" id="FOXG_12285T0">
    <property type="protein sequence ID" value="FOXG_12285P0"/>
    <property type="gene ID" value="FOXG_12285"/>
</dbReference>
<name>A0A0D2Y7M0_FUSOF</name>
<evidence type="ECO:0008006" key="4">
    <source>
        <dbReference type="Google" id="ProtNLM"/>
    </source>
</evidence>
<organism evidence="2 3">
    <name type="scientific">Fusarium oxysporum (strain Fo5176)</name>
    <name type="common">Fusarium vascular wilt</name>
    <dbReference type="NCBI Taxonomy" id="660025"/>
    <lineage>
        <taxon>Eukaryota</taxon>
        <taxon>Fungi</taxon>
        <taxon>Dikarya</taxon>
        <taxon>Ascomycota</taxon>
        <taxon>Pezizomycotina</taxon>
        <taxon>Sordariomycetes</taxon>
        <taxon>Hypocreomycetidae</taxon>
        <taxon>Hypocreales</taxon>
        <taxon>Nectriaceae</taxon>
        <taxon>Fusarium</taxon>
        <taxon>Fusarium oxysporum species complex</taxon>
    </lineage>
</organism>
<keyword evidence="1" id="KW-0732">Signal</keyword>
<protein>
    <recommendedName>
        <fullName evidence="4">Extracellular membrane protein CFEM domain-containing protein</fullName>
    </recommendedName>
</protein>
<sequence>MKFSIILAVAALSAETFACANIGQVCQKGDPDVCQCDAPLTLSCRGDLATRPGGGECPCRWLNGHFLRTHKNSSDPSSSPLSLPAWRHLSPAQTKWTVRQWEMCSGPASDGGYPYAYS</sequence>
<evidence type="ECO:0000313" key="3">
    <source>
        <dbReference type="Proteomes" id="UP000002489"/>
    </source>
</evidence>
<dbReference type="AlphaFoldDB" id="A0A0D2Y7M0"/>
<evidence type="ECO:0000313" key="2">
    <source>
        <dbReference type="EnsemblFungi" id="FOXG_12285P0"/>
    </source>
</evidence>
<proteinExistence type="predicted"/>